<evidence type="ECO:0000313" key="3">
    <source>
        <dbReference type="Proteomes" id="UP001139307"/>
    </source>
</evidence>
<feature type="chain" id="PRO_5042563800" evidence="1">
    <location>
        <begin position="19"/>
        <end position="135"/>
    </location>
</feature>
<comment type="caution">
    <text evidence="2">The sequence shown here is derived from an EMBL/GenBank/DDBJ whole genome shotgun (WGS) entry which is preliminary data.</text>
</comment>
<dbReference type="EMBL" id="JAMXTT010000001">
    <property type="protein sequence ID" value="MCW0263064.1"/>
    <property type="molecule type" value="Genomic_DNA"/>
</dbReference>
<accession>A0AAJ1CRV7</accession>
<dbReference type="RefSeq" id="WP_115304507.1">
    <property type="nucleotide sequence ID" value="NZ_JAMXTT010000001.1"/>
</dbReference>
<protein>
    <submittedName>
        <fullName evidence="2">Uncharacterized protein</fullName>
    </submittedName>
</protein>
<dbReference type="Proteomes" id="UP001139307">
    <property type="component" value="Unassembled WGS sequence"/>
</dbReference>
<evidence type="ECO:0000256" key="1">
    <source>
        <dbReference type="SAM" id="SignalP"/>
    </source>
</evidence>
<feature type="signal peptide" evidence="1">
    <location>
        <begin position="1"/>
        <end position="18"/>
    </location>
</feature>
<dbReference type="AlphaFoldDB" id="A0AAJ1CRV7"/>
<organism evidence="2 3">
    <name type="scientific">Fusobacterium vincentii</name>
    <name type="common">Fusobacterium nucleatum subsp. vincentii</name>
    <dbReference type="NCBI Taxonomy" id="155615"/>
    <lineage>
        <taxon>Bacteria</taxon>
        <taxon>Fusobacteriati</taxon>
        <taxon>Fusobacteriota</taxon>
        <taxon>Fusobacteriia</taxon>
        <taxon>Fusobacteriales</taxon>
        <taxon>Fusobacteriaceae</taxon>
        <taxon>Fusobacterium</taxon>
    </lineage>
</organism>
<keyword evidence="1" id="KW-0732">Signal</keyword>
<evidence type="ECO:0000313" key="2">
    <source>
        <dbReference type="EMBL" id="MCW0263064.1"/>
    </source>
</evidence>
<name>A0AAJ1CRV7_FUSVC</name>
<proteinExistence type="predicted"/>
<sequence length="135" mass="15974">MKKFLLMLFVLISTLTFSITEEEVRNIKLKHSEYTDVQVKVDGKNIIIFLKLNVKASETNQVSKFVMEDTKTIFSYFQKKYSPKDYWVVDINFFIQNMKVANTNAASETIEKMNIKSLNFNNAKNKLDAWYYNWD</sequence>
<gene>
    <name evidence="2" type="ORF">NLX61_01640</name>
</gene>
<reference evidence="2" key="1">
    <citation type="submission" date="2022-06" db="EMBL/GenBank/DDBJ databases">
        <title>Draft Genome Sequence of Fusobacterium vincentii Strain CNGBCC1850030, Isolated from Healthy Human Feces.</title>
        <authorList>
            <person name="Jing X."/>
            <person name="Liu C."/>
            <person name="Ye Y."/>
            <person name="Xu J."/>
            <person name="Huang H."/>
            <person name="Wang B."/>
            <person name="Wei J."/>
            <person name="Zhao J."/>
        </authorList>
    </citation>
    <scope>NUCLEOTIDE SEQUENCE</scope>
    <source>
        <strain evidence="2">CNGBCC1850030</strain>
    </source>
</reference>